<evidence type="ECO:0000313" key="6">
    <source>
        <dbReference type="EMBL" id="KEQ51975.1"/>
    </source>
</evidence>
<keyword evidence="2 4" id="KW-0238">DNA-binding</keyword>
<dbReference type="PANTHER" id="PTHR47506:SF6">
    <property type="entry name" value="HTH-TYPE TRANSCRIPTIONAL REPRESSOR NEMR"/>
    <property type="match status" value="1"/>
</dbReference>
<comment type="caution">
    <text evidence="6">The sequence shown here is derived from an EMBL/GenBank/DDBJ whole genome shotgun (WGS) entry which is preliminary data.</text>
</comment>
<feature type="DNA-binding region" description="H-T-H motif" evidence="4">
    <location>
        <begin position="46"/>
        <end position="65"/>
    </location>
</feature>
<dbReference type="InterPro" id="IPR036271">
    <property type="entry name" value="Tet_transcr_reg_TetR-rel_C_sf"/>
</dbReference>
<name>A0A081R9V2_SPHCR</name>
<feature type="domain" description="HTH tetR-type" evidence="5">
    <location>
        <begin position="23"/>
        <end position="83"/>
    </location>
</feature>
<dbReference type="InterPro" id="IPR001647">
    <property type="entry name" value="HTH_TetR"/>
</dbReference>
<keyword evidence="1" id="KW-0805">Transcription regulation</keyword>
<evidence type="ECO:0000313" key="7">
    <source>
        <dbReference type="Proteomes" id="UP000028411"/>
    </source>
</evidence>
<dbReference type="Proteomes" id="UP000028411">
    <property type="component" value="Unassembled WGS sequence"/>
</dbReference>
<dbReference type="SUPFAM" id="SSF48498">
    <property type="entry name" value="Tetracyclin repressor-like, C-terminal domain"/>
    <property type="match status" value="1"/>
</dbReference>
<evidence type="ECO:0000256" key="4">
    <source>
        <dbReference type="PROSITE-ProRule" id="PRU00335"/>
    </source>
</evidence>
<dbReference type="PATRIC" id="fig|46429.4.peg.3713"/>
<dbReference type="PANTHER" id="PTHR47506">
    <property type="entry name" value="TRANSCRIPTIONAL REGULATORY PROTEIN"/>
    <property type="match status" value="1"/>
</dbReference>
<keyword evidence="3" id="KW-0804">Transcription</keyword>
<evidence type="ECO:0000259" key="5">
    <source>
        <dbReference type="PROSITE" id="PS50977"/>
    </source>
</evidence>
<sequence length="234" mass="25810">MIKIRAFPMSESHVVPLRERRRQETINEILDLSIEVIRQQGVAGLNLTTVARLLGVQPTALYKYFPSLMAVYDALYRRAENEVLHEVESAVANAEPGMAAIRDAMLAVDRWATANPEMAQLLIGRPIPGYIPAPDALDPSIRILEIFRFTLDQAVVRKQLDPGASGTRHVLMLAALMTGASTLRMLHADEPPCQADIEGLIPDLVSMFFRAFSPKDAESSNPDKAEHNPCPNAS</sequence>
<dbReference type="InterPro" id="IPR009057">
    <property type="entry name" value="Homeodomain-like_sf"/>
</dbReference>
<evidence type="ECO:0000256" key="2">
    <source>
        <dbReference type="ARBA" id="ARBA00023125"/>
    </source>
</evidence>
<accession>A0A081R9V2</accession>
<organism evidence="6 7">
    <name type="scientific">Sphingobium chlorophenolicum</name>
    <dbReference type="NCBI Taxonomy" id="46429"/>
    <lineage>
        <taxon>Bacteria</taxon>
        <taxon>Pseudomonadati</taxon>
        <taxon>Pseudomonadota</taxon>
        <taxon>Alphaproteobacteria</taxon>
        <taxon>Sphingomonadales</taxon>
        <taxon>Sphingomonadaceae</taxon>
        <taxon>Sphingobium</taxon>
    </lineage>
</organism>
<dbReference type="SUPFAM" id="SSF46689">
    <property type="entry name" value="Homeodomain-like"/>
    <property type="match status" value="1"/>
</dbReference>
<evidence type="ECO:0000256" key="3">
    <source>
        <dbReference type="ARBA" id="ARBA00023163"/>
    </source>
</evidence>
<dbReference type="AlphaFoldDB" id="A0A081R9V2"/>
<gene>
    <name evidence="6" type="ORF">BV95_03726</name>
</gene>
<dbReference type="EMBL" id="JFHR01000057">
    <property type="protein sequence ID" value="KEQ51975.1"/>
    <property type="molecule type" value="Genomic_DNA"/>
</dbReference>
<proteinExistence type="predicted"/>
<protein>
    <submittedName>
        <fullName evidence="6">Regulatory protein TetR</fullName>
    </submittedName>
</protein>
<dbReference type="PROSITE" id="PS50977">
    <property type="entry name" value="HTH_TETR_2"/>
    <property type="match status" value="1"/>
</dbReference>
<evidence type="ECO:0000256" key="1">
    <source>
        <dbReference type="ARBA" id="ARBA00023015"/>
    </source>
</evidence>
<dbReference type="GO" id="GO:0003677">
    <property type="term" value="F:DNA binding"/>
    <property type="evidence" value="ECO:0007669"/>
    <property type="project" value="UniProtKB-UniRule"/>
</dbReference>
<reference evidence="6 7" key="1">
    <citation type="submission" date="2014-02" db="EMBL/GenBank/DDBJ databases">
        <title>Whole genome sequence of Sphingobium chlorophenolicum NBRC 16172.</title>
        <authorList>
            <person name="Gan H.M."/>
            <person name="Gan H.Y."/>
            <person name="Chew T.H."/>
            <person name="Savka M.A."/>
        </authorList>
    </citation>
    <scope>NUCLEOTIDE SEQUENCE [LARGE SCALE GENOMIC DNA]</scope>
    <source>
        <strain evidence="6 7">NBRC 16172</strain>
    </source>
</reference>
<dbReference type="eggNOG" id="COG1309">
    <property type="taxonomic scope" value="Bacteria"/>
</dbReference>
<dbReference type="Gene3D" id="1.10.357.10">
    <property type="entry name" value="Tetracycline Repressor, domain 2"/>
    <property type="match status" value="1"/>
</dbReference>
<dbReference type="Pfam" id="PF00440">
    <property type="entry name" value="TetR_N"/>
    <property type="match status" value="1"/>
</dbReference>